<dbReference type="GO" id="GO:0016137">
    <property type="term" value="P:glycoside metabolic process"/>
    <property type="evidence" value="ECO:0007669"/>
    <property type="project" value="UniProtKB-ARBA"/>
</dbReference>
<dbReference type="InterPro" id="IPR024078">
    <property type="entry name" value="LmbE-like_dom_sf"/>
</dbReference>
<feature type="domain" description="PLL-like beta propeller" evidence="4">
    <location>
        <begin position="372"/>
        <end position="651"/>
    </location>
</feature>
<keyword evidence="6" id="KW-1185">Reference proteome</keyword>
<comment type="caution">
    <text evidence="5">The sequence shown here is derived from an EMBL/GenBank/DDBJ whole genome shotgun (WGS) entry which is preliminary data.</text>
</comment>
<feature type="region of interest" description="Disordered" evidence="2">
    <location>
        <begin position="165"/>
        <end position="191"/>
    </location>
</feature>
<dbReference type="Gene3D" id="3.40.50.10320">
    <property type="entry name" value="LmbE-like"/>
    <property type="match status" value="1"/>
</dbReference>
<feature type="chain" id="PRO_5019560723" description="PLL-like beta propeller domain-containing protein" evidence="3">
    <location>
        <begin position="29"/>
        <end position="653"/>
    </location>
</feature>
<dbReference type="Pfam" id="PF26607">
    <property type="entry name" value="DUF8189"/>
    <property type="match status" value="1"/>
</dbReference>
<dbReference type="Proteomes" id="UP000286931">
    <property type="component" value="Unassembled WGS sequence"/>
</dbReference>
<feature type="signal peptide" evidence="3">
    <location>
        <begin position="1"/>
        <end position="28"/>
    </location>
</feature>
<dbReference type="SUPFAM" id="SSF102588">
    <property type="entry name" value="LmbE-like"/>
    <property type="match status" value="1"/>
</dbReference>
<evidence type="ECO:0000256" key="2">
    <source>
        <dbReference type="SAM" id="MobiDB-lite"/>
    </source>
</evidence>
<dbReference type="InterPro" id="IPR003737">
    <property type="entry name" value="GlcNAc_PI_deacetylase-related"/>
</dbReference>
<dbReference type="Gene3D" id="2.120.10.70">
    <property type="entry name" value="Fucose-specific lectin"/>
    <property type="match status" value="1"/>
</dbReference>
<sequence length="653" mass="69347">MGGRWRGAALVVAGLMGVQVLSAPNASATSLTSHFVQIVAHQDDDLLFMNPDVSGGIAAGVDTTTIYLTAGEGATPDGEKDNEEVDVAYARTRQAGVMAAYARMAGLTDDGVCGRDHAGPGGCWTLIERSFPNGALVEEFTLDTWTGLKLVFLNLPELGKDYNSGSLSDLEEQGGEKQARTLDMDGDPNGGPWPRQYYRSDVVTLVSDLLAYYGATTVRAQDSAPDLLMAPSYPEGDHLAHIAASRFADAAVARYGGVHNGRVLLEHYRDYNIDEMPINLSQAQVTEKKTTFADYDERDDRVGAGYDDGWGPREYSRAPRGTRWMGPDAEGLLHAFVVEAGDLYEWSQDSTLTWHGPYAHGNYGFYLNPGLNVSRNADGRLEVFAQRRDTGEIVSRFQGLGGGWGWGALGSPNAGVDSLRVSSPVVVPNADGRLQVFVRHRGGGISTRWQAQPNGAWNGWVDMMGSGIQGPPAAVTTNSGRIELFAATTGKVLHWYQPAPNAPFRFDTAFPGIVAASGLSTGINASGRIELFYRQPGSAELTTLYQAQPDGGWLGPATITGAPGLGEPAAATSGGRIVTMVRNQGGGVSFSRQAGPDQPFGPWTDRGGLLVGLPAAAAGRDGTIALLTIGPGGQVFNSRENPDGTFSSWNMIG</sequence>
<dbReference type="InterPro" id="IPR058502">
    <property type="entry name" value="PLL-like_beta-prop"/>
</dbReference>
<dbReference type="SUPFAM" id="SSF89372">
    <property type="entry name" value="Fucose-specific lectin"/>
    <property type="match status" value="2"/>
</dbReference>
<keyword evidence="1" id="KW-0862">Zinc</keyword>
<keyword evidence="3" id="KW-0732">Signal</keyword>
<evidence type="ECO:0000313" key="6">
    <source>
        <dbReference type="Proteomes" id="UP000286931"/>
    </source>
</evidence>
<evidence type="ECO:0000256" key="3">
    <source>
        <dbReference type="SAM" id="SignalP"/>
    </source>
</evidence>
<protein>
    <recommendedName>
        <fullName evidence="4">PLL-like beta propeller domain-containing protein</fullName>
    </recommendedName>
</protein>
<reference evidence="5 6" key="1">
    <citation type="submission" date="2018-12" db="EMBL/GenBank/DDBJ databases">
        <title>Draft genome sequence of Embleya hyalina NBRC 13850T.</title>
        <authorList>
            <person name="Komaki H."/>
            <person name="Hosoyama A."/>
            <person name="Kimura A."/>
            <person name="Ichikawa N."/>
            <person name="Tamura T."/>
        </authorList>
    </citation>
    <scope>NUCLEOTIDE SEQUENCE [LARGE SCALE GENOMIC DNA]</scope>
    <source>
        <strain evidence="5 6">NBRC 13850</strain>
    </source>
</reference>
<proteinExistence type="predicted"/>
<evidence type="ECO:0000313" key="5">
    <source>
        <dbReference type="EMBL" id="GCE00668.1"/>
    </source>
</evidence>
<feature type="compositionally biased region" description="Basic and acidic residues" evidence="2">
    <location>
        <begin position="174"/>
        <end position="183"/>
    </location>
</feature>
<evidence type="ECO:0000256" key="1">
    <source>
        <dbReference type="ARBA" id="ARBA00022833"/>
    </source>
</evidence>
<evidence type="ECO:0000259" key="4">
    <source>
        <dbReference type="Pfam" id="PF26607"/>
    </source>
</evidence>
<organism evidence="5 6">
    <name type="scientific">Embleya hyalina</name>
    <dbReference type="NCBI Taxonomy" id="516124"/>
    <lineage>
        <taxon>Bacteria</taxon>
        <taxon>Bacillati</taxon>
        <taxon>Actinomycetota</taxon>
        <taxon>Actinomycetes</taxon>
        <taxon>Kitasatosporales</taxon>
        <taxon>Streptomycetaceae</taxon>
        <taxon>Embleya</taxon>
    </lineage>
</organism>
<name>A0A401Z1E9_9ACTN</name>
<accession>A0A401Z1E9</accession>
<gene>
    <name evidence="5" type="ORF">EHYA_08394</name>
</gene>
<dbReference type="EMBL" id="BIFH01000041">
    <property type="protein sequence ID" value="GCE00668.1"/>
    <property type="molecule type" value="Genomic_DNA"/>
</dbReference>
<dbReference type="Pfam" id="PF02585">
    <property type="entry name" value="PIG-L"/>
    <property type="match status" value="1"/>
</dbReference>
<dbReference type="AlphaFoldDB" id="A0A401Z1E9"/>